<evidence type="ECO:0000313" key="2">
    <source>
        <dbReference type="Proteomes" id="UP001501734"/>
    </source>
</evidence>
<accession>A0ABP7VUH9</accession>
<evidence type="ECO:0008006" key="3">
    <source>
        <dbReference type="Google" id="ProtNLM"/>
    </source>
</evidence>
<dbReference type="RefSeq" id="WP_344912716.1">
    <property type="nucleotide sequence ID" value="NZ_BAABDL010000112.1"/>
</dbReference>
<sequence length="100" mass="11875">MNRSERDQYIIERYQAGEAEMILLFVEWCHHHKLDPLEIYREAYPNQELPENLIEINQDKLESNDTFELETALLLDVLQLYGNDDLAFVVSNYAEKLSKK</sequence>
<protein>
    <recommendedName>
        <fullName evidence="3">YxiS</fullName>
    </recommendedName>
</protein>
<proteinExistence type="predicted"/>
<dbReference type="EMBL" id="BAABDL010000112">
    <property type="protein sequence ID" value="GAA4074783.1"/>
    <property type="molecule type" value="Genomic_DNA"/>
</dbReference>
<organism evidence="1 2">
    <name type="scientific">Amphibacillus indicireducens</name>
    <dbReference type="NCBI Taxonomy" id="1076330"/>
    <lineage>
        <taxon>Bacteria</taxon>
        <taxon>Bacillati</taxon>
        <taxon>Bacillota</taxon>
        <taxon>Bacilli</taxon>
        <taxon>Bacillales</taxon>
        <taxon>Bacillaceae</taxon>
        <taxon>Amphibacillus</taxon>
    </lineage>
</organism>
<evidence type="ECO:0000313" key="1">
    <source>
        <dbReference type="EMBL" id="GAA4074783.1"/>
    </source>
</evidence>
<comment type="caution">
    <text evidence="1">The sequence shown here is derived from an EMBL/GenBank/DDBJ whole genome shotgun (WGS) entry which is preliminary data.</text>
</comment>
<keyword evidence="2" id="KW-1185">Reference proteome</keyword>
<dbReference type="Proteomes" id="UP001501734">
    <property type="component" value="Unassembled WGS sequence"/>
</dbReference>
<gene>
    <name evidence="1" type="ORF">GCM10022410_19720</name>
</gene>
<name>A0ABP7VUH9_9BACI</name>
<reference evidence="2" key="1">
    <citation type="journal article" date="2019" name="Int. J. Syst. Evol. Microbiol.">
        <title>The Global Catalogue of Microorganisms (GCM) 10K type strain sequencing project: providing services to taxonomists for standard genome sequencing and annotation.</title>
        <authorList>
            <consortium name="The Broad Institute Genomics Platform"/>
            <consortium name="The Broad Institute Genome Sequencing Center for Infectious Disease"/>
            <person name="Wu L."/>
            <person name="Ma J."/>
        </authorList>
    </citation>
    <scope>NUCLEOTIDE SEQUENCE [LARGE SCALE GENOMIC DNA]</scope>
    <source>
        <strain evidence="2">JCM 17250</strain>
    </source>
</reference>